<keyword evidence="1" id="KW-1133">Transmembrane helix</keyword>
<accession>A0A0P6VMK6</accession>
<dbReference type="EMBL" id="LJYW01000001">
    <property type="protein sequence ID" value="KPL53955.1"/>
    <property type="molecule type" value="Genomic_DNA"/>
</dbReference>
<keyword evidence="4" id="KW-1185">Reference proteome</keyword>
<evidence type="ECO:0000259" key="2">
    <source>
        <dbReference type="PROSITE" id="PS50234"/>
    </source>
</evidence>
<evidence type="ECO:0000256" key="1">
    <source>
        <dbReference type="SAM" id="Phobius"/>
    </source>
</evidence>
<dbReference type="Pfam" id="PF13519">
    <property type="entry name" value="VWA_2"/>
    <property type="match status" value="1"/>
</dbReference>
<reference evidence="3 4" key="1">
    <citation type="submission" date="2015-09" db="EMBL/GenBank/DDBJ databases">
        <authorList>
            <person name="Jackson K.R."/>
            <person name="Lunt B.L."/>
            <person name="Fisher J.N.B."/>
            <person name="Gardner A.V."/>
            <person name="Bailey M.E."/>
            <person name="Deus L.M."/>
            <person name="Earl A.S."/>
            <person name="Gibby P.D."/>
            <person name="Hartmann K.A."/>
            <person name="Liu J.E."/>
            <person name="Manci A.M."/>
            <person name="Nielsen D.A."/>
            <person name="Solomon M.B."/>
            <person name="Breakwell D.P."/>
            <person name="Burnett S.H."/>
            <person name="Grose J.H."/>
        </authorList>
    </citation>
    <scope>NUCLEOTIDE SEQUENCE [LARGE SCALE GENOMIC DNA]</scope>
    <source>
        <strain evidence="3 4">16</strain>
    </source>
</reference>
<comment type="caution">
    <text evidence="3">The sequence shown here is derived from an EMBL/GenBank/DDBJ whole genome shotgun (WGS) entry which is preliminary data.</text>
</comment>
<feature type="transmembrane region" description="Helical" evidence="1">
    <location>
        <begin position="56"/>
        <end position="72"/>
    </location>
</feature>
<dbReference type="CDD" id="cd00198">
    <property type="entry name" value="vWFA"/>
    <property type="match status" value="1"/>
</dbReference>
<feature type="transmembrane region" description="Helical" evidence="1">
    <location>
        <begin position="305"/>
        <end position="326"/>
    </location>
</feature>
<dbReference type="SUPFAM" id="SSF53300">
    <property type="entry name" value="vWA-like"/>
    <property type="match status" value="1"/>
</dbReference>
<keyword evidence="1" id="KW-0812">Transmembrane</keyword>
<dbReference type="Gene3D" id="3.40.50.410">
    <property type="entry name" value="von Willebrand factor, type A domain"/>
    <property type="match status" value="1"/>
</dbReference>
<dbReference type="STRING" id="665126.ABB55_18510"/>
<evidence type="ECO:0000313" key="3">
    <source>
        <dbReference type="EMBL" id="KPL53955.1"/>
    </source>
</evidence>
<proteinExistence type="predicted"/>
<dbReference type="Proteomes" id="UP000048984">
    <property type="component" value="Unassembled WGS sequence"/>
</dbReference>
<sequence length="340" mass="36301">MIDILGFSCRLPLVLLLLPLALLPLFVAPRRADGIPALDAIPADPVSRAVDRGLRIAGAVAMAALVLAGAGLQRSAGEIERIGRGGHIALLIDRSGSMNDSFAGRTPQGSEEAKAATARRLIDAFVVKRARDRIGMIGFSTSPMLLMPMTDRTAAVRAAIAAIDRPGLAYTDVGRGLARALDMLDEDPGEAARSILLVSDGAAVIDRKVQADLRDAFSRRRVNLYWLYLRTAGSRGIFAPPPPDMEDNPQVLPERHLNLFLASLRQPYRAFEAESPEAVAAAIAEIDKLEVAEMRYRERIPAVDLVPAALGIALGALALLLAARLMEVRVGGSRKMGAAP</sequence>
<reference evidence="3 4" key="2">
    <citation type="submission" date="2015-10" db="EMBL/GenBank/DDBJ databases">
        <title>Draft Genome Sequence of Prosthecomicrobium hirschii ATCC 27832.</title>
        <authorList>
            <person name="Daniel J."/>
            <person name="Givan S.A."/>
            <person name="Brun Y.V."/>
            <person name="Brown P.J."/>
        </authorList>
    </citation>
    <scope>NUCLEOTIDE SEQUENCE [LARGE SCALE GENOMIC DNA]</scope>
    <source>
        <strain evidence="3 4">16</strain>
    </source>
</reference>
<gene>
    <name evidence="3" type="ORF">ABB55_18510</name>
</gene>
<dbReference type="InterPro" id="IPR036465">
    <property type="entry name" value="vWFA_dom_sf"/>
</dbReference>
<protein>
    <recommendedName>
        <fullName evidence="2">VWFA domain-containing protein</fullName>
    </recommendedName>
</protein>
<dbReference type="AlphaFoldDB" id="A0A0P6VMK6"/>
<dbReference type="SMART" id="SM00327">
    <property type="entry name" value="VWA"/>
    <property type="match status" value="1"/>
</dbReference>
<name>A0A0P6VMK6_9HYPH</name>
<dbReference type="RefSeq" id="WP_054360120.1">
    <property type="nucleotide sequence ID" value="NZ_LJYW01000001.1"/>
</dbReference>
<dbReference type="PROSITE" id="PS50234">
    <property type="entry name" value="VWFA"/>
    <property type="match status" value="1"/>
</dbReference>
<evidence type="ECO:0000313" key="4">
    <source>
        <dbReference type="Proteomes" id="UP000048984"/>
    </source>
</evidence>
<organism evidence="3 4">
    <name type="scientific">Prosthecodimorpha hirschii</name>
    <dbReference type="NCBI Taxonomy" id="665126"/>
    <lineage>
        <taxon>Bacteria</taxon>
        <taxon>Pseudomonadati</taxon>
        <taxon>Pseudomonadota</taxon>
        <taxon>Alphaproteobacteria</taxon>
        <taxon>Hyphomicrobiales</taxon>
        <taxon>Ancalomicrobiaceae</taxon>
        <taxon>Prosthecodimorpha</taxon>
    </lineage>
</organism>
<keyword evidence="1" id="KW-0472">Membrane</keyword>
<feature type="domain" description="VWFA" evidence="2">
    <location>
        <begin position="87"/>
        <end position="286"/>
    </location>
</feature>
<dbReference type="InterPro" id="IPR002035">
    <property type="entry name" value="VWF_A"/>
</dbReference>